<dbReference type="GO" id="GO:0031146">
    <property type="term" value="P:SCF-dependent proteasomal ubiquitin-dependent protein catabolic process"/>
    <property type="evidence" value="ECO:0007669"/>
    <property type="project" value="TreeGrafter"/>
</dbReference>
<protein>
    <recommendedName>
        <fullName evidence="2">F-box domain-containing protein</fullName>
    </recommendedName>
</protein>
<dbReference type="EMBL" id="JACMRX010000005">
    <property type="protein sequence ID" value="KAF7989135.1"/>
    <property type="molecule type" value="Genomic_DNA"/>
</dbReference>
<evidence type="ECO:0000313" key="3">
    <source>
        <dbReference type="EMBL" id="KAF7989135.1"/>
    </source>
</evidence>
<reference evidence="3 4" key="1">
    <citation type="submission" date="2020-08" db="EMBL/GenBank/DDBJ databases">
        <title>Aphidius gifuensis genome sequencing and assembly.</title>
        <authorList>
            <person name="Du Z."/>
        </authorList>
    </citation>
    <scope>NUCLEOTIDE SEQUENCE [LARGE SCALE GENOMIC DNA]</scope>
    <source>
        <strain evidence="3">YNYX2018</strain>
        <tissue evidence="3">Adults</tissue>
    </source>
</reference>
<dbReference type="SUPFAM" id="SSF52047">
    <property type="entry name" value="RNI-like"/>
    <property type="match status" value="1"/>
</dbReference>
<sequence length="419" mass="49295">MTSSENLNIILNDYNEIDKLNPDCIVEIFKKLKIHDRLIVEQVCSKWKDYSQFSWSNIKTLDTLTNDLYCNNCFLKQMQIIKIIKHCGKYLKNLFITPNGEFDSKIMPIIGEYCMNLVTIELWLRSYQEIDFLNVFKNMKKLKTVKIFGYVLDNNGDTDEFDGGENNETTFLDNITTGLEKLTIESYLHGKLMPKHIAETLIKFNNLRELELTNWQFDKHAMEIITKKITLTHLNINYSRLDNVNFSIPHLINLEHLTLNPLNFYECNLTDENLLNIINNCKKLKHLNISSFKNISRFALKKIKNLKNLQELLLNSTKVDDGVVRHYHNLRIFECENCKKITDYGVKKIFKKSPNIERLKLSGCQITSQTIKYASTLTKNSKKKLCLIVDDDIINNFDDINNIKPFLRLEDHYELHFWE</sequence>
<evidence type="ECO:0000259" key="2">
    <source>
        <dbReference type="SMART" id="SM00256"/>
    </source>
</evidence>
<organism evidence="3 4">
    <name type="scientific">Aphidius gifuensis</name>
    <name type="common">Parasitoid wasp</name>
    <dbReference type="NCBI Taxonomy" id="684658"/>
    <lineage>
        <taxon>Eukaryota</taxon>
        <taxon>Metazoa</taxon>
        <taxon>Ecdysozoa</taxon>
        <taxon>Arthropoda</taxon>
        <taxon>Hexapoda</taxon>
        <taxon>Insecta</taxon>
        <taxon>Pterygota</taxon>
        <taxon>Neoptera</taxon>
        <taxon>Endopterygota</taxon>
        <taxon>Hymenoptera</taxon>
        <taxon>Apocrita</taxon>
        <taxon>Ichneumonoidea</taxon>
        <taxon>Braconidae</taxon>
        <taxon>Aphidiinae</taxon>
        <taxon>Aphidius</taxon>
    </lineage>
</organism>
<dbReference type="InterPro" id="IPR036047">
    <property type="entry name" value="F-box-like_dom_sf"/>
</dbReference>
<dbReference type="InterPro" id="IPR001810">
    <property type="entry name" value="F-box_dom"/>
</dbReference>
<dbReference type="AlphaFoldDB" id="A0A835CQF8"/>
<feature type="domain" description="F-box" evidence="2">
    <location>
        <begin position="20"/>
        <end position="60"/>
    </location>
</feature>
<dbReference type="InterPro" id="IPR032675">
    <property type="entry name" value="LRR_dom_sf"/>
</dbReference>
<keyword evidence="1" id="KW-0833">Ubl conjugation pathway</keyword>
<name>A0A835CQF8_APHGI</name>
<gene>
    <name evidence="3" type="ORF">HCN44_007445</name>
</gene>
<evidence type="ECO:0000256" key="1">
    <source>
        <dbReference type="ARBA" id="ARBA00022786"/>
    </source>
</evidence>
<dbReference type="PANTHER" id="PTHR13318">
    <property type="entry name" value="PARTNER OF PAIRED, ISOFORM B-RELATED"/>
    <property type="match status" value="1"/>
</dbReference>
<proteinExistence type="predicted"/>
<dbReference type="GO" id="GO:0019005">
    <property type="term" value="C:SCF ubiquitin ligase complex"/>
    <property type="evidence" value="ECO:0007669"/>
    <property type="project" value="TreeGrafter"/>
</dbReference>
<dbReference type="Proteomes" id="UP000639338">
    <property type="component" value="Unassembled WGS sequence"/>
</dbReference>
<comment type="caution">
    <text evidence="3">The sequence shown here is derived from an EMBL/GenBank/DDBJ whole genome shotgun (WGS) entry which is preliminary data.</text>
</comment>
<keyword evidence="4" id="KW-1185">Reference proteome</keyword>
<accession>A0A835CQF8</accession>
<dbReference type="InterPro" id="IPR006553">
    <property type="entry name" value="Leu-rich_rpt_Cys-con_subtyp"/>
</dbReference>
<dbReference type="Gene3D" id="1.20.1280.50">
    <property type="match status" value="1"/>
</dbReference>
<dbReference type="OrthoDB" id="10257471at2759"/>
<dbReference type="Pfam" id="PF00646">
    <property type="entry name" value="F-box"/>
    <property type="match status" value="1"/>
</dbReference>
<dbReference type="SMART" id="SM00367">
    <property type="entry name" value="LRR_CC"/>
    <property type="match status" value="4"/>
</dbReference>
<evidence type="ECO:0000313" key="4">
    <source>
        <dbReference type="Proteomes" id="UP000639338"/>
    </source>
</evidence>
<dbReference type="SMART" id="SM00256">
    <property type="entry name" value="FBOX"/>
    <property type="match status" value="1"/>
</dbReference>
<dbReference type="SUPFAM" id="SSF81383">
    <property type="entry name" value="F-box domain"/>
    <property type="match status" value="1"/>
</dbReference>
<dbReference type="Gene3D" id="3.80.10.10">
    <property type="entry name" value="Ribonuclease Inhibitor"/>
    <property type="match status" value="1"/>
</dbReference>